<evidence type="ECO:0000313" key="3">
    <source>
        <dbReference type="Proteomes" id="UP000244903"/>
    </source>
</evidence>
<proteinExistence type="predicted"/>
<keyword evidence="1" id="KW-0812">Transmembrane</keyword>
<organism evidence="2 3">
    <name type="scientific">Dietzia psychralcaliphila</name>
    <dbReference type="NCBI Taxonomy" id="139021"/>
    <lineage>
        <taxon>Bacteria</taxon>
        <taxon>Bacillati</taxon>
        <taxon>Actinomycetota</taxon>
        <taxon>Actinomycetes</taxon>
        <taxon>Mycobacteriales</taxon>
        <taxon>Dietziaceae</taxon>
        <taxon>Dietzia</taxon>
    </lineage>
</organism>
<reference evidence="2 3" key="1">
    <citation type="submission" date="2016-04" db="EMBL/GenBank/DDBJ databases">
        <title>Complete genome sequence of the haloalkaliphilic hydrocarbon-degrading bacterium Dietzia psychralcaliphila ILA-1T, isolated from a drain of a fish product-processing plant.</title>
        <authorList>
            <person name="Zhao J."/>
            <person name="Hu B."/>
            <person name="Geng S."/>
            <person name="Nie Y."/>
            <person name="Tang Y."/>
        </authorList>
    </citation>
    <scope>NUCLEOTIDE SEQUENCE [LARGE SCALE GENOMIC DNA]</scope>
    <source>
        <strain evidence="2 3">ILA-1</strain>
    </source>
</reference>
<sequence length="171" mass="17716">MRLALIIGGLLAIGFGIAVLVWPAKTAVAITGVLAFYAIIAGVVYASIGFLAKSHGTGSRVGHVLLGLLYVIAGAYAFASLEQSAAFLAVFITVMIGVMWIIEGFTALFTLGESGAKGVTIVFAIISVLAGVSLLSTPVWGAGFLWWLLGISLIVLGALNVFRAMSARNSR</sequence>
<protein>
    <recommendedName>
        <fullName evidence="4">HdeD family acid-resistance protein</fullName>
    </recommendedName>
</protein>
<keyword evidence="1" id="KW-0472">Membrane</keyword>
<evidence type="ECO:0008006" key="4">
    <source>
        <dbReference type="Google" id="ProtNLM"/>
    </source>
</evidence>
<gene>
    <name evidence="2" type="ORF">A6048_17050</name>
</gene>
<feature type="transmembrane region" description="Helical" evidence="1">
    <location>
        <begin position="87"/>
        <end position="111"/>
    </location>
</feature>
<feature type="transmembrane region" description="Helical" evidence="1">
    <location>
        <begin position="28"/>
        <end position="52"/>
    </location>
</feature>
<feature type="transmembrane region" description="Helical" evidence="1">
    <location>
        <begin position="64"/>
        <end position="81"/>
    </location>
</feature>
<dbReference type="EMBL" id="CP015453">
    <property type="protein sequence ID" value="AWH97572.1"/>
    <property type="molecule type" value="Genomic_DNA"/>
</dbReference>
<keyword evidence="1" id="KW-1133">Transmembrane helix</keyword>
<evidence type="ECO:0000256" key="1">
    <source>
        <dbReference type="SAM" id="Phobius"/>
    </source>
</evidence>
<evidence type="ECO:0000313" key="2">
    <source>
        <dbReference type="EMBL" id="AWH97572.1"/>
    </source>
</evidence>
<feature type="transmembrane region" description="Helical" evidence="1">
    <location>
        <begin position="118"/>
        <end position="138"/>
    </location>
</feature>
<accession>A0AAD0NQ63</accession>
<dbReference type="InterPro" id="IPR005325">
    <property type="entry name" value="DUF308_memb"/>
</dbReference>
<dbReference type="PANTHER" id="PTHR34989:SF1">
    <property type="entry name" value="PROTEIN HDED"/>
    <property type="match status" value="1"/>
</dbReference>
<dbReference type="KEGG" id="dpc:A6048_17050"/>
<dbReference type="GO" id="GO:0005886">
    <property type="term" value="C:plasma membrane"/>
    <property type="evidence" value="ECO:0007669"/>
    <property type="project" value="TreeGrafter"/>
</dbReference>
<name>A0AAD0NQ63_9ACTN</name>
<dbReference type="Pfam" id="PF03729">
    <property type="entry name" value="DUF308"/>
    <property type="match status" value="2"/>
</dbReference>
<keyword evidence="3" id="KW-1185">Reference proteome</keyword>
<dbReference type="AlphaFoldDB" id="A0AAD0NQ63"/>
<feature type="transmembrane region" description="Helical" evidence="1">
    <location>
        <begin position="144"/>
        <end position="162"/>
    </location>
</feature>
<dbReference type="PANTHER" id="PTHR34989">
    <property type="entry name" value="PROTEIN HDED"/>
    <property type="match status" value="1"/>
</dbReference>
<dbReference type="InterPro" id="IPR052712">
    <property type="entry name" value="Acid_resist_chaperone_HdeD"/>
</dbReference>
<dbReference type="Proteomes" id="UP000244903">
    <property type="component" value="Chromosome"/>
</dbReference>